<proteinExistence type="predicted"/>
<accession>A0ACC2J0P0</accession>
<reference evidence="1" key="1">
    <citation type="submission" date="2022-11" db="EMBL/GenBank/DDBJ databases">
        <title>Genome Sequence of Nemania bipapillata.</title>
        <authorList>
            <person name="Buettner E."/>
        </authorList>
    </citation>
    <scope>NUCLEOTIDE SEQUENCE</scope>
    <source>
        <strain evidence="1">CP14</strain>
    </source>
</reference>
<dbReference type="EMBL" id="JAPESX010000553">
    <property type="protein sequence ID" value="KAJ8120748.1"/>
    <property type="molecule type" value="Genomic_DNA"/>
</dbReference>
<evidence type="ECO:0000313" key="1">
    <source>
        <dbReference type="EMBL" id="KAJ8120748.1"/>
    </source>
</evidence>
<evidence type="ECO:0000313" key="2">
    <source>
        <dbReference type="Proteomes" id="UP001153334"/>
    </source>
</evidence>
<sequence>MASKQQHDNGRVVSRIELPDVDSNTLAMVLQFFYGGNYMDTENMAVNHPPSYVVFMPEEEIHDRLATLPCFYANSAVGHPVVDGDYDDNGEEPASEDEAQDEELDKSLSHGAASSKGSQDSDRDGELTASRFDIPRLRLLARDRFYRTAEKVLTYSPDDDINEEELLSAQGQPHIYRAQLARSVFDHFPQAVEELYETVPESDMMMRSIPPLLIAAGYNNNAFRDRMQPLLEKYPALALAVVECMRVPPS</sequence>
<dbReference type="Proteomes" id="UP001153334">
    <property type="component" value="Unassembled WGS sequence"/>
</dbReference>
<name>A0ACC2J0P0_9PEZI</name>
<keyword evidence="2" id="KW-1185">Reference proteome</keyword>
<gene>
    <name evidence="1" type="ORF">ONZ43_g2626</name>
</gene>
<protein>
    <submittedName>
        <fullName evidence="1">Uncharacterized protein</fullName>
    </submittedName>
</protein>
<comment type="caution">
    <text evidence="1">The sequence shown here is derived from an EMBL/GenBank/DDBJ whole genome shotgun (WGS) entry which is preliminary data.</text>
</comment>
<organism evidence="1 2">
    <name type="scientific">Nemania bipapillata</name>
    <dbReference type="NCBI Taxonomy" id="110536"/>
    <lineage>
        <taxon>Eukaryota</taxon>
        <taxon>Fungi</taxon>
        <taxon>Dikarya</taxon>
        <taxon>Ascomycota</taxon>
        <taxon>Pezizomycotina</taxon>
        <taxon>Sordariomycetes</taxon>
        <taxon>Xylariomycetidae</taxon>
        <taxon>Xylariales</taxon>
        <taxon>Xylariaceae</taxon>
        <taxon>Nemania</taxon>
    </lineage>
</organism>